<dbReference type="GO" id="GO:0006281">
    <property type="term" value="P:DNA repair"/>
    <property type="evidence" value="ECO:0007669"/>
    <property type="project" value="InterPro"/>
</dbReference>
<evidence type="ECO:0000313" key="5">
    <source>
        <dbReference type="EMBL" id="MDC8012285.1"/>
    </source>
</evidence>
<dbReference type="Gene3D" id="3.40.1170.60">
    <property type="match status" value="1"/>
</dbReference>
<accession>A0A9X4BG63</accession>
<dbReference type="PANTHER" id="PTHR35369:SF2">
    <property type="entry name" value="BLR3025 PROTEIN"/>
    <property type="match status" value="1"/>
</dbReference>
<dbReference type="AlphaFoldDB" id="A0A9X4BG63"/>
<gene>
    <name evidence="5" type="ORF">OD750_006955</name>
</gene>
<evidence type="ECO:0000256" key="3">
    <source>
        <dbReference type="SAM" id="SignalP"/>
    </source>
</evidence>
<evidence type="ECO:0000313" key="6">
    <source>
        <dbReference type="Proteomes" id="UP001139971"/>
    </source>
</evidence>
<feature type="domain" description="UmuC" evidence="4">
    <location>
        <begin position="26"/>
        <end position="133"/>
    </location>
</feature>
<evidence type="ECO:0000256" key="2">
    <source>
        <dbReference type="SAM" id="MobiDB-lite"/>
    </source>
</evidence>
<evidence type="ECO:0000256" key="1">
    <source>
        <dbReference type="ARBA" id="ARBA00022763"/>
    </source>
</evidence>
<feature type="chain" id="PRO_5040872941" evidence="3">
    <location>
        <begin position="21"/>
        <end position="495"/>
    </location>
</feature>
<organism evidence="5 6">
    <name type="scientific">Tahibacter soli</name>
    <dbReference type="NCBI Taxonomy" id="2983605"/>
    <lineage>
        <taxon>Bacteria</taxon>
        <taxon>Pseudomonadati</taxon>
        <taxon>Pseudomonadota</taxon>
        <taxon>Gammaproteobacteria</taxon>
        <taxon>Lysobacterales</taxon>
        <taxon>Rhodanobacteraceae</taxon>
        <taxon>Tahibacter</taxon>
    </lineage>
</organism>
<sequence>MLWACLRFPTLPLVAVFADAAASSVPCALTEGPRQRPLIAQANAAAQQRGVRRGQPVAAARALCGDVHLLPRDVASERASLELLAAWAYRFSGQVGIAEPATLRLEIGASLTLFGGWPALQRRLRDELRELGYGEHALAVAPIAAAAEVFAACRDGLAIRQPGPMLTALGQAPIALSGLAPDAVALLLGMGFRSLRDVFALPRAELTRRIGPAGLLHLDRLRGEAPEAWPLYRPPDRFARRIELDGHIDGWQPLLFPLRRLTRDLALFLLARDGGVQRFELVLEHEGRPATRIDVGLLSAQREAGDLYEFSRGRLERAQIPAEVEAIALYADDLPPFRPRHRDLFDTARAEGLDWPELTERLRARLGDDALRGLACVAEHRPERAWRHAAVPAELPPEKTAKSQGKKSIKPQEPRGAGDARAAPPRPLWLLRRPIPLRPKPAQILTGPERIESGWWDGDDARRDYYVVRCANGQRAWAYLPAGGRDEWMLHGWFA</sequence>
<protein>
    <submittedName>
        <fullName evidence="5">DNA polymerase Y family protein</fullName>
    </submittedName>
</protein>
<feature type="signal peptide" evidence="3">
    <location>
        <begin position="1"/>
        <end position="20"/>
    </location>
</feature>
<dbReference type="InterPro" id="IPR043502">
    <property type="entry name" value="DNA/RNA_pol_sf"/>
</dbReference>
<name>A0A9X4BG63_9GAMM</name>
<evidence type="ECO:0000259" key="4">
    <source>
        <dbReference type="Pfam" id="PF00817"/>
    </source>
</evidence>
<comment type="caution">
    <text evidence="5">The sequence shown here is derived from an EMBL/GenBank/DDBJ whole genome shotgun (WGS) entry which is preliminary data.</text>
</comment>
<keyword evidence="3" id="KW-0732">Signal</keyword>
<dbReference type="CDD" id="cd03468">
    <property type="entry name" value="PolY_like"/>
    <property type="match status" value="1"/>
</dbReference>
<dbReference type="Proteomes" id="UP001139971">
    <property type="component" value="Unassembled WGS sequence"/>
</dbReference>
<dbReference type="InterPro" id="IPR050356">
    <property type="entry name" value="SulA_CellDiv_inhibitor"/>
</dbReference>
<dbReference type="Pfam" id="PF00817">
    <property type="entry name" value="IMS"/>
    <property type="match status" value="1"/>
</dbReference>
<dbReference type="PANTHER" id="PTHR35369">
    <property type="entry name" value="BLR3025 PROTEIN-RELATED"/>
    <property type="match status" value="1"/>
</dbReference>
<feature type="region of interest" description="Disordered" evidence="2">
    <location>
        <begin position="393"/>
        <end position="423"/>
    </location>
</feature>
<dbReference type="EMBL" id="JAOVZO020000008">
    <property type="protein sequence ID" value="MDC8012285.1"/>
    <property type="molecule type" value="Genomic_DNA"/>
</dbReference>
<reference evidence="5" key="1">
    <citation type="submission" date="2023-02" db="EMBL/GenBank/DDBJ databases">
        <title>Tahibacter soli sp. nov. isolated from soil.</title>
        <authorList>
            <person name="Baek J.H."/>
            <person name="Lee J.K."/>
            <person name="Choi D.G."/>
            <person name="Jeon C.O."/>
        </authorList>
    </citation>
    <scope>NUCLEOTIDE SEQUENCE</scope>
    <source>
        <strain evidence="5">BL</strain>
    </source>
</reference>
<keyword evidence="6" id="KW-1185">Reference proteome</keyword>
<dbReference type="InterPro" id="IPR001126">
    <property type="entry name" value="UmuC"/>
</dbReference>
<dbReference type="RefSeq" id="WP_263543779.1">
    <property type="nucleotide sequence ID" value="NZ_JAOVZO020000008.1"/>
</dbReference>
<dbReference type="SUPFAM" id="SSF56672">
    <property type="entry name" value="DNA/RNA polymerases"/>
    <property type="match status" value="1"/>
</dbReference>
<keyword evidence="1" id="KW-0227">DNA damage</keyword>
<proteinExistence type="predicted"/>